<evidence type="ECO:0000256" key="2">
    <source>
        <dbReference type="ARBA" id="ARBA00022679"/>
    </source>
</evidence>
<evidence type="ECO:0000256" key="1">
    <source>
        <dbReference type="ARBA" id="ARBA00022484"/>
    </source>
</evidence>
<feature type="region of interest" description="Disordered" evidence="8">
    <location>
        <begin position="1"/>
        <end position="43"/>
    </location>
</feature>
<protein>
    <submittedName>
        <fullName evidence="13">Polyprotein</fullName>
    </submittedName>
</protein>
<reference evidence="13" key="1">
    <citation type="journal article" date="2009" name="J. Virol.">
        <title>A novel mycovirus that is related to the human pathogen hepatitis E virus and rubi-like viruses.</title>
        <authorList>
            <person name="Liu H."/>
            <person name="Fu Y."/>
            <person name="Jiang D."/>
            <person name="Li G."/>
            <person name="Xie J."/>
            <person name="Peng Y."/>
            <person name="Yi X."/>
            <person name="Ghabrial S.A."/>
        </authorList>
    </citation>
    <scope>NUCLEOTIDE SEQUENCE</scope>
</reference>
<dbReference type="GO" id="GO:0003723">
    <property type="term" value="F:RNA binding"/>
    <property type="evidence" value="ECO:0007669"/>
    <property type="project" value="InterPro"/>
</dbReference>
<evidence type="ECO:0000256" key="3">
    <source>
        <dbReference type="ARBA" id="ARBA00022695"/>
    </source>
</evidence>
<feature type="domain" description="Alphavirus-like MT" evidence="12">
    <location>
        <begin position="110"/>
        <end position="306"/>
    </location>
</feature>
<dbReference type="EMBL" id="EU779934">
    <property type="protein sequence ID" value="ACE88957.1"/>
    <property type="molecule type" value="Genomic_RNA"/>
</dbReference>
<evidence type="ECO:0000256" key="4">
    <source>
        <dbReference type="ARBA" id="ARBA00022741"/>
    </source>
</evidence>
<organism evidence="13">
    <name type="scientific">Sclerotinia sclerotiorum RNA virus L</name>
    <dbReference type="NCBI Taxonomy" id="542957"/>
    <lineage>
        <taxon>Viruses</taxon>
        <taxon>Riboviria</taxon>
        <taxon>Orthornavirae</taxon>
        <taxon>Kitrinoviricota</taxon>
        <taxon>Alsuviricetes</taxon>
        <taxon>Hepelivirales</taxon>
        <taxon>Mycoalphaviridae</taxon>
        <taxon>Alphasclernavirus</taxon>
        <taxon>Alphasclernavirus betasclerotiniae</taxon>
    </lineage>
</organism>
<dbReference type="GO" id="GO:0008174">
    <property type="term" value="F:mRNA methyltransferase activity"/>
    <property type="evidence" value="ECO:0007669"/>
    <property type="project" value="UniProtKB-UniRule"/>
</dbReference>
<feature type="transmembrane region" description="Helical" evidence="9">
    <location>
        <begin position="1757"/>
        <end position="1776"/>
    </location>
</feature>
<evidence type="ECO:0000256" key="6">
    <source>
        <dbReference type="ARBA" id="ARBA00022840"/>
    </source>
</evidence>
<dbReference type="SUPFAM" id="SSF56672">
    <property type="entry name" value="DNA/RNA polymerases"/>
    <property type="match status" value="1"/>
</dbReference>
<feature type="compositionally biased region" description="Low complexity" evidence="8">
    <location>
        <begin position="30"/>
        <end position="41"/>
    </location>
</feature>
<dbReference type="GO" id="GO:0039694">
    <property type="term" value="P:viral RNA genome replication"/>
    <property type="evidence" value="ECO:0007669"/>
    <property type="project" value="InterPro"/>
</dbReference>
<feature type="compositionally biased region" description="Basic and acidic residues" evidence="8">
    <location>
        <begin position="548"/>
        <end position="561"/>
    </location>
</feature>
<evidence type="ECO:0000259" key="12">
    <source>
        <dbReference type="PROSITE" id="PS51743"/>
    </source>
</evidence>
<sequence length="1964" mass="213614">MIKQKQQPKPDWQTVPPKQRHSPGIKGPQSRTTRPTRSSRSALSAPILRLDHQNAHRAPDHPVNVLIGEHLRGEVNDIIVASRSRWTINVAQPHTEAQVAALEASFPEYNFVSSYAHAHHPSTQAARHALELLTWKLVDPAHTTEIGPSYSSLFRRARPAFAHYDMPLLTVRDGARRNLAMLSRHKTLDERETRALDALRTGMPSGEFCPLSGEDCSHKSSALVSFFSLHDASPAVLDAMMARKDALVAYVAMHLPVALLATSSFDDVATGAHCRRDDDTGHWHMSFPGSGAAGYTHSLASLSAWSAGWKGLNLTCEIVRQFGTIVHMRVVRTFGPSTENTPISIGNLLSSLVVIPPFKSTAHESEAFTTDAGKYGALVDRLVLEDLTDAPVKKALARIAALSPAIRVGSRVQSAAWDIPYLKRNPVAVAAVRAALVLSADIEFCENLAANDIAPIRAALVERLAATMPLLPALLPKFLGGAPGNGLVSPSDILSARVRQWFKITPTLTPRMSVPGQLPRVADIEIAAPPSTAPAYGHPETAPPPAHGPDDAPSGKREHATPGDIFFDAFSDPIVDPTYQPTDISRGVESDAVATLQSLPAPSAVPVASQPDLSEIFQTEARVLNSLSGTDGATALAKRVLEHPPPGSLPIVLAAIVGPPGSGKTHGLRALVGNLDAVIVPTNQLADSWRAHAPDTAVFTVERFLADPPAEPYRRLVVDECFKLAPSHLIRALAHGKTCYIAGDPAQPRYEGSLGEPLTLAELPICYLARLTKSRRCPKDVPRFLTSVGEPSFVSISTVDYSFGPVDPDVDPRQTLHITAHQRNTNVHPGTVTIDQVQGLEAENVVIHCFPDDAPMWLRPGRRVVGLTRHSRRLTVLAHACKVTYFPTAYDSASTASPARENHPAAFTTHPTPVKPEPTQTGEAYDANDAAACQLTSQHANSTAEPDPFSARAFDIDLLSAEPDVLFPVYPSAPPSLSDTDWSKYSDKGAPVLPTGHDNPLFPSPRLLPRDWTEDTDTRPIAEIHDLDAVTDEELNAMYPADPTQAQAVRDAIRYRQVREAHNPALFLSAFEDAHRPPRPTVEDVNEVDDAEEPPVAGLIAHIVTRVTGGLSSRFGIPPTVPQRAPSRADRLPTASASPAPLALVTDALTELQPPGELDYATIANLTAIELPALDPRVNLAAHLPRDTKPCPPRTQLPMCGVQWDSSDQKSALFAIADRYTRPPLARNSKPTADAAALAHSFFTAFIDPAKTPAPIDITGAIGTWLRKRTPAQLTAIDAADPLGSTARSWRAQFFLKAQAKAKFGSYGRETIECGQGILATSKGLNAQICPIVCATMEVLQGCLYDEVLIDCGYNGAIIDGHVARHILGHPTTETDLTQQDSTHDETCRLLIDEVLRRLNIPLDLISEYLESRSHRSVTGLSYKVSFDVYERMFSGEPMTLLGNCIMNMALVAHRFALPPRSASVWKGDDGLLRGMHFPRPSAASLLARIGARVKVDHQPVPEFTSRVHLSSGRSLPDPAKVLAKFTLRRFDAHNVLEYHAAHVDQHFDPSPLEAAELACAMAARRQISLSSALTIVRTCHALNDLRYFISLVKLDTTDPLAACLALGPGATTSSGFQVHPDSVIIADSRDQDCAVVALATAARVTYRTALRALRRHQSRQHAVMTHLTRTRGRFPKAFITGNIAIAAACTDLGVFFATDPTTAASRLTAVLSFDGHCVAVQTNRRNATMTTLYPDLTDAPVAGTDWHAMDNPLPTWIRLTMLALEIVIRLLLLVVQFTHVTTALMLTSLTAGIGGPFAGLVVGLTSLVPEILSNIAARLVAPVPPRPCSRFRQWPSWHASARVRHHLTRLIALTFASQLWMFLAIVYLENTSGPRFDRNDDRPDRGVAWTPADSPTLMANVLPCCRTTDETRCFRTARRRYAMTDHPDKNPGVTFTQYGYSQDFFDRLLADPHARRRFCMEYR</sequence>
<feature type="domain" description="(+)RNA virus helicase C-terminal" evidence="11">
    <location>
        <begin position="612"/>
        <end position="917"/>
    </location>
</feature>
<evidence type="ECO:0000256" key="7">
    <source>
        <dbReference type="ARBA" id="ARBA00022953"/>
    </source>
</evidence>
<evidence type="ECO:0000313" key="13">
    <source>
        <dbReference type="EMBL" id="ACE88957.1"/>
    </source>
</evidence>
<dbReference type="InterPro" id="IPR027351">
    <property type="entry name" value="(+)RNA_virus_helicase_core_dom"/>
</dbReference>
<keyword evidence="2" id="KW-0808">Transferase</keyword>
<dbReference type="GO" id="GO:0003968">
    <property type="term" value="F:RNA-directed RNA polymerase activity"/>
    <property type="evidence" value="ECO:0007669"/>
    <property type="project" value="InterPro"/>
</dbReference>
<feature type="region of interest" description="Disordered" evidence="8">
    <location>
        <begin position="1115"/>
        <end position="1136"/>
    </location>
</feature>
<dbReference type="PROSITE" id="PS50507">
    <property type="entry name" value="RDRP_SSRNA_POS"/>
    <property type="match status" value="1"/>
</dbReference>
<dbReference type="InterPro" id="IPR043502">
    <property type="entry name" value="DNA/RNA_pol_sf"/>
</dbReference>
<proteinExistence type="predicted"/>
<evidence type="ECO:0000256" key="5">
    <source>
        <dbReference type="ARBA" id="ARBA00022801"/>
    </source>
</evidence>
<evidence type="ECO:0000259" key="10">
    <source>
        <dbReference type="PROSITE" id="PS50507"/>
    </source>
</evidence>
<dbReference type="InterPro" id="IPR027417">
    <property type="entry name" value="P-loop_NTPase"/>
</dbReference>
<dbReference type="InterPro" id="IPR007094">
    <property type="entry name" value="RNA-dir_pol_PSvirus"/>
</dbReference>
<feature type="transmembrane region" description="Helical" evidence="9">
    <location>
        <begin position="1851"/>
        <end position="1869"/>
    </location>
</feature>
<keyword evidence="1" id="KW-0696">RNA-directed RNA polymerase</keyword>
<keyword evidence="9" id="KW-0812">Transmembrane</keyword>
<feature type="domain" description="RdRp catalytic" evidence="10">
    <location>
        <begin position="1370"/>
        <end position="1483"/>
    </location>
</feature>
<evidence type="ECO:0000259" key="11">
    <source>
        <dbReference type="PROSITE" id="PS51657"/>
    </source>
</evidence>
<accession>B3VMV9</accession>
<dbReference type="Gene3D" id="3.40.50.300">
    <property type="entry name" value="P-loop containing nucleotide triphosphate hydrolases"/>
    <property type="match status" value="2"/>
</dbReference>
<dbReference type="GO" id="GO:0006396">
    <property type="term" value="P:RNA processing"/>
    <property type="evidence" value="ECO:0007669"/>
    <property type="project" value="InterPro"/>
</dbReference>
<feature type="transmembrane region" description="Helical" evidence="9">
    <location>
        <begin position="1783"/>
        <end position="1805"/>
    </location>
</feature>
<dbReference type="InterPro" id="IPR001788">
    <property type="entry name" value="RNA-dep_RNA_pol_alsuvir"/>
</dbReference>
<feature type="region of interest" description="Disordered" evidence="8">
    <location>
        <begin position="893"/>
        <end position="922"/>
    </location>
</feature>
<dbReference type="InterPro" id="IPR002588">
    <property type="entry name" value="Alphavirus-like_MT_dom"/>
</dbReference>
<feature type="region of interest" description="Disordered" evidence="8">
    <location>
        <begin position="991"/>
        <end position="1011"/>
    </location>
</feature>
<keyword evidence="9" id="KW-1133">Transmembrane helix</keyword>
<dbReference type="PROSITE" id="PS51657">
    <property type="entry name" value="PSRV_HELICASE"/>
    <property type="match status" value="1"/>
</dbReference>
<keyword evidence="3" id="KW-0548">Nucleotidyltransferase</keyword>
<evidence type="ECO:0000256" key="9">
    <source>
        <dbReference type="SAM" id="Phobius"/>
    </source>
</evidence>
<dbReference type="GO" id="GO:0005524">
    <property type="term" value="F:ATP binding"/>
    <property type="evidence" value="ECO:0007669"/>
    <property type="project" value="UniProtKB-KW"/>
</dbReference>
<keyword evidence="5" id="KW-0378">Hydrolase</keyword>
<dbReference type="GO" id="GO:0006351">
    <property type="term" value="P:DNA-templated transcription"/>
    <property type="evidence" value="ECO:0007669"/>
    <property type="project" value="InterPro"/>
</dbReference>
<dbReference type="GO" id="GO:0016556">
    <property type="term" value="P:mRNA modification"/>
    <property type="evidence" value="ECO:0007669"/>
    <property type="project" value="InterPro"/>
</dbReference>
<name>B3VMV9_9VIRU</name>
<feature type="region of interest" description="Disordered" evidence="8">
    <location>
        <begin position="530"/>
        <end position="571"/>
    </location>
</feature>
<dbReference type="Pfam" id="PF00978">
    <property type="entry name" value="RdRP_2"/>
    <property type="match status" value="1"/>
</dbReference>
<dbReference type="Pfam" id="PF01443">
    <property type="entry name" value="Viral_helicase1"/>
    <property type="match status" value="1"/>
</dbReference>
<keyword evidence="6" id="KW-0067">ATP-binding</keyword>
<evidence type="ECO:0000256" key="8">
    <source>
        <dbReference type="SAM" id="MobiDB-lite"/>
    </source>
</evidence>
<keyword evidence="4" id="KW-0547">Nucleotide-binding</keyword>
<dbReference type="SUPFAM" id="SSF52540">
    <property type="entry name" value="P-loop containing nucleoside triphosphate hydrolases"/>
    <property type="match status" value="1"/>
</dbReference>
<keyword evidence="9" id="KW-0472">Membrane</keyword>
<keyword evidence="7" id="KW-0693">Viral RNA replication</keyword>
<dbReference type="PROSITE" id="PS51743">
    <property type="entry name" value="ALPHAVIRUS_MT"/>
    <property type="match status" value="1"/>
</dbReference>